<keyword evidence="1" id="KW-0732">Signal</keyword>
<reference evidence="3 4" key="1">
    <citation type="submission" date="2023-03" db="EMBL/GenBank/DDBJ databases">
        <title>Paludisphaera mucosa sp. nov. a novel planctomycete from northern fen.</title>
        <authorList>
            <person name="Ivanova A."/>
        </authorList>
    </citation>
    <scope>NUCLEOTIDE SEQUENCE [LARGE SCALE GENOMIC DNA]</scope>
    <source>
        <strain evidence="3 4">Pla2</strain>
    </source>
</reference>
<accession>A0ABT6FJ53</accession>
<dbReference type="InterPro" id="IPR013424">
    <property type="entry name" value="Ice-binding_C"/>
</dbReference>
<dbReference type="Pfam" id="PF07589">
    <property type="entry name" value="PEP-CTERM"/>
    <property type="match status" value="1"/>
</dbReference>
<feature type="signal peptide" evidence="1">
    <location>
        <begin position="1"/>
        <end position="22"/>
    </location>
</feature>
<comment type="caution">
    <text evidence="3">The sequence shown here is derived from an EMBL/GenBank/DDBJ whole genome shotgun (WGS) entry which is preliminary data.</text>
</comment>
<evidence type="ECO:0000313" key="4">
    <source>
        <dbReference type="Proteomes" id="UP001216907"/>
    </source>
</evidence>
<evidence type="ECO:0000256" key="1">
    <source>
        <dbReference type="SAM" id="SignalP"/>
    </source>
</evidence>
<sequence>MSRRLSRAALVVLAATLGAAFAAPPCTAGVIISRPPKGGITPIADPIYQFSFEAFLDAGSTLTQFDTITIFGVPGVNGLSLTGEPVSPTGTGWDADIVTQSDQLPWPGIISQPLVDYADVTFTFVFTTGAGAPIFNGGPSPLSLGIFTIQTYDNFPFIRSPLTLRYHTSSNGGTDGTVTLFLESVPEPSSILMLGLGAVAPVVWARRRRRAAA</sequence>
<feature type="domain" description="Ice-binding protein C-terminal" evidence="2">
    <location>
        <begin position="184"/>
        <end position="207"/>
    </location>
</feature>
<feature type="chain" id="PRO_5046312419" evidence="1">
    <location>
        <begin position="23"/>
        <end position="213"/>
    </location>
</feature>
<proteinExistence type="predicted"/>
<organism evidence="3 4">
    <name type="scientific">Paludisphaera mucosa</name>
    <dbReference type="NCBI Taxonomy" id="3030827"/>
    <lineage>
        <taxon>Bacteria</taxon>
        <taxon>Pseudomonadati</taxon>
        <taxon>Planctomycetota</taxon>
        <taxon>Planctomycetia</taxon>
        <taxon>Isosphaerales</taxon>
        <taxon>Isosphaeraceae</taxon>
        <taxon>Paludisphaera</taxon>
    </lineage>
</organism>
<dbReference type="Proteomes" id="UP001216907">
    <property type="component" value="Unassembled WGS sequence"/>
</dbReference>
<keyword evidence="4" id="KW-1185">Reference proteome</keyword>
<evidence type="ECO:0000259" key="2">
    <source>
        <dbReference type="Pfam" id="PF07589"/>
    </source>
</evidence>
<protein>
    <submittedName>
        <fullName evidence="3">PEP-CTERM sorting domain-containing protein</fullName>
    </submittedName>
</protein>
<gene>
    <name evidence="3" type="ORF">PZE19_27975</name>
</gene>
<dbReference type="EMBL" id="JARRAG010000002">
    <property type="protein sequence ID" value="MDG3007620.1"/>
    <property type="molecule type" value="Genomic_DNA"/>
</dbReference>
<dbReference type="RefSeq" id="WP_277863894.1">
    <property type="nucleotide sequence ID" value="NZ_JARRAG010000002.1"/>
</dbReference>
<evidence type="ECO:0000313" key="3">
    <source>
        <dbReference type="EMBL" id="MDG3007620.1"/>
    </source>
</evidence>
<dbReference type="NCBIfam" id="TIGR02595">
    <property type="entry name" value="PEP_CTERM"/>
    <property type="match status" value="1"/>
</dbReference>
<name>A0ABT6FJ53_9BACT</name>